<reference evidence="2" key="1">
    <citation type="journal article" date="2021" name="Mol. Plant Microbe Interact.">
        <title>Complete Genome Sequence of the Plant-Pathogenic Fungus Colletotrichum lupini.</title>
        <authorList>
            <person name="Baroncelli R."/>
            <person name="Pensec F."/>
            <person name="Da Lio D."/>
            <person name="Boufleur T."/>
            <person name="Vicente I."/>
            <person name="Sarrocco S."/>
            <person name="Picot A."/>
            <person name="Baraldi E."/>
            <person name="Sukno S."/>
            <person name="Thon M."/>
            <person name="Le Floch G."/>
        </authorList>
    </citation>
    <scope>NUCLEOTIDE SEQUENCE</scope>
    <source>
        <strain evidence="2">IMI 504893</strain>
    </source>
</reference>
<dbReference type="Proteomes" id="UP000830671">
    <property type="component" value="Chromosome 1"/>
</dbReference>
<evidence type="ECO:0000313" key="3">
    <source>
        <dbReference type="Proteomes" id="UP000830671"/>
    </source>
</evidence>
<name>A0A9Q8SE29_9PEZI</name>
<sequence>MYEMNAGVQPHHGQILEAFMTTSVVPQFPQLRLDNVQLSPLVGHRKTLREVRVQNPLSMEEYRKTSMIVPHLTSKLLPSSSSRGPGSVGRQRLRSRFWLIASRPGQRQFSGHLSSNAQHRLARQAPEWSRGGVIKTPHFLHGNPAPAASRVGLTQHHFHSVHPNAPGGSGVPCTPYPVRPARRKHSDQTAPPCGHHSRPKDTPRGLGWHGWGVEERNANRRLSFSAVMTSGAPLLPLKPINSLHGSPSFVGPGIASTPAFLENIVSSLNGKNKIPPPWNTETSSPAACSNPTGVPA</sequence>
<evidence type="ECO:0000256" key="1">
    <source>
        <dbReference type="SAM" id="MobiDB-lite"/>
    </source>
</evidence>
<accession>A0A9Q8SE29</accession>
<keyword evidence="3" id="KW-1185">Reference proteome</keyword>
<gene>
    <name evidence="2" type="ORF">CLUP02_01949</name>
</gene>
<proteinExistence type="predicted"/>
<dbReference type="RefSeq" id="XP_049136941.1">
    <property type="nucleotide sequence ID" value="XM_049280984.1"/>
</dbReference>
<dbReference type="EMBL" id="CP019471">
    <property type="protein sequence ID" value="UQC75295.1"/>
    <property type="molecule type" value="Genomic_DNA"/>
</dbReference>
<feature type="compositionally biased region" description="Polar residues" evidence="1">
    <location>
        <begin position="279"/>
        <end position="296"/>
    </location>
</feature>
<dbReference type="KEGG" id="clup:CLUP02_01949"/>
<feature type="region of interest" description="Disordered" evidence="1">
    <location>
        <begin position="272"/>
        <end position="296"/>
    </location>
</feature>
<feature type="region of interest" description="Disordered" evidence="1">
    <location>
        <begin position="161"/>
        <end position="211"/>
    </location>
</feature>
<evidence type="ECO:0000313" key="2">
    <source>
        <dbReference type="EMBL" id="UQC75295.1"/>
    </source>
</evidence>
<protein>
    <submittedName>
        <fullName evidence="2">Uncharacterized protein</fullName>
    </submittedName>
</protein>
<organism evidence="2 3">
    <name type="scientific">Colletotrichum lupini</name>
    <dbReference type="NCBI Taxonomy" id="145971"/>
    <lineage>
        <taxon>Eukaryota</taxon>
        <taxon>Fungi</taxon>
        <taxon>Dikarya</taxon>
        <taxon>Ascomycota</taxon>
        <taxon>Pezizomycotina</taxon>
        <taxon>Sordariomycetes</taxon>
        <taxon>Hypocreomycetidae</taxon>
        <taxon>Glomerellales</taxon>
        <taxon>Glomerellaceae</taxon>
        <taxon>Colletotrichum</taxon>
        <taxon>Colletotrichum acutatum species complex</taxon>
    </lineage>
</organism>
<dbReference type="AlphaFoldDB" id="A0A9Q8SE29"/>
<dbReference type="GeneID" id="73335994"/>